<evidence type="ECO:0000256" key="6">
    <source>
        <dbReference type="ARBA" id="ARBA00022989"/>
    </source>
</evidence>
<keyword evidence="5" id="KW-0931">ER-Golgi transport</keyword>
<evidence type="ECO:0000313" key="13">
    <source>
        <dbReference type="Proteomes" id="UP001306508"/>
    </source>
</evidence>
<evidence type="ECO:0000256" key="3">
    <source>
        <dbReference type="ARBA" id="ARBA00022692"/>
    </source>
</evidence>
<proteinExistence type="inferred from homology"/>
<dbReference type="PROSITE" id="PS50866">
    <property type="entry name" value="GOLD"/>
    <property type="match status" value="1"/>
</dbReference>
<feature type="chain" id="PRO_5042972542" description="GOLD domain-containing protein" evidence="10">
    <location>
        <begin position="23"/>
        <end position="230"/>
    </location>
</feature>
<feature type="domain" description="GOLD" evidence="11">
    <location>
        <begin position="32"/>
        <end position="184"/>
    </location>
</feature>
<keyword evidence="5" id="KW-0813">Transport</keyword>
<dbReference type="SMART" id="SM01190">
    <property type="entry name" value="EMP24_GP25L"/>
    <property type="match status" value="1"/>
</dbReference>
<evidence type="ECO:0000313" key="12">
    <source>
        <dbReference type="EMBL" id="KAK5780875.1"/>
    </source>
</evidence>
<evidence type="ECO:0000259" key="11">
    <source>
        <dbReference type="PROSITE" id="PS50866"/>
    </source>
</evidence>
<organism evidence="12 13">
    <name type="scientific">Arxiozyma heterogenica</name>
    <dbReference type="NCBI Taxonomy" id="278026"/>
    <lineage>
        <taxon>Eukaryota</taxon>
        <taxon>Fungi</taxon>
        <taxon>Dikarya</taxon>
        <taxon>Ascomycota</taxon>
        <taxon>Saccharomycotina</taxon>
        <taxon>Saccharomycetes</taxon>
        <taxon>Saccharomycetales</taxon>
        <taxon>Saccharomycetaceae</taxon>
        <taxon>Arxiozyma</taxon>
    </lineage>
</organism>
<sequence length="230" mass="27118">MLPALLILYLGAFITILEKASPITFILDKNKQECFYLLTPDTDCEITYYFSSTQDGTSEGITTNKPDLNYEIFAPDSRDVPIISKQNERKGQWGFVGKHRGEYSFCFKNPSLYDPIPVELELTYKCEKQSSLDKKRAIRRQEHKIEHPIEQISEQMYISLSDRLDSIERQLYMLEKNMKYYITRNDRNHYTVSSTVNRITMFSIYGILLIIGMSWCQIMILKWIFNRSRK</sequence>
<dbReference type="InterPro" id="IPR009038">
    <property type="entry name" value="GOLD_dom"/>
</dbReference>
<evidence type="ECO:0000256" key="7">
    <source>
        <dbReference type="ARBA" id="ARBA00023136"/>
    </source>
</evidence>
<evidence type="ECO:0000256" key="2">
    <source>
        <dbReference type="ARBA" id="ARBA00007104"/>
    </source>
</evidence>
<keyword evidence="6 9" id="KW-1133">Transmembrane helix</keyword>
<comment type="subcellular location">
    <subcellularLocation>
        <location evidence="1 8">Membrane</location>
        <topology evidence="1 8">Single-pass type I membrane protein</topology>
    </subcellularLocation>
</comment>
<feature type="signal peptide" evidence="10">
    <location>
        <begin position="1"/>
        <end position="22"/>
    </location>
</feature>
<dbReference type="GO" id="GO:0005737">
    <property type="term" value="C:cytoplasm"/>
    <property type="evidence" value="ECO:0007669"/>
    <property type="project" value="GOC"/>
</dbReference>
<dbReference type="PANTHER" id="PTHR22811">
    <property type="entry name" value="TRANSMEMBRANE EMP24 DOMAIN-CONTAINING PROTEIN"/>
    <property type="match status" value="1"/>
</dbReference>
<dbReference type="GO" id="GO:0006888">
    <property type="term" value="P:endoplasmic reticulum to Golgi vesicle-mediated transport"/>
    <property type="evidence" value="ECO:0007669"/>
    <property type="project" value="UniProtKB-ARBA"/>
</dbReference>
<accession>A0AAN7WIP7</accession>
<evidence type="ECO:0000256" key="8">
    <source>
        <dbReference type="RuleBase" id="RU003827"/>
    </source>
</evidence>
<keyword evidence="4 10" id="KW-0732">Signal</keyword>
<comment type="caution">
    <text evidence="12">The sequence shown here is derived from an EMBL/GenBank/DDBJ whole genome shotgun (WGS) entry which is preliminary data.</text>
</comment>
<evidence type="ECO:0000256" key="5">
    <source>
        <dbReference type="ARBA" id="ARBA00022892"/>
    </source>
</evidence>
<reference evidence="13" key="1">
    <citation type="submission" date="2023-07" db="EMBL/GenBank/DDBJ databases">
        <title>A draft genome of Kazachstania heterogenica Y-27499.</title>
        <authorList>
            <person name="Donic C."/>
            <person name="Kralova J.S."/>
            <person name="Fidel L."/>
            <person name="Ben-Dor S."/>
            <person name="Jung S."/>
        </authorList>
    </citation>
    <scope>NUCLEOTIDE SEQUENCE [LARGE SCALE GENOMIC DNA]</scope>
    <source>
        <strain evidence="13">Y27499</strain>
    </source>
</reference>
<evidence type="ECO:0000256" key="4">
    <source>
        <dbReference type="ARBA" id="ARBA00022729"/>
    </source>
</evidence>
<dbReference type="AlphaFoldDB" id="A0AAN7WIP7"/>
<keyword evidence="3 8" id="KW-0812">Transmembrane</keyword>
<dbReference type="Proteomes" id="UP001306508">
    <property type="component" value="Unassembled WGS sequence"/>
</dbReference>
<dbReference type="InterPro" id="IPR015720">
    <property type="entry name" value="Emp24-like"/>
</dbReference>
<gene>
    <name evidence="12" type="ORF">RI543_002002</name>
</gene>
<dbReference type="GO" id="GO:0016020">
    <property type="term" value="C:membrane"/>
    <property type="evidence" value="ECO:0007669"/>
    <property type="project" value="UniProtKB-SubCell"/>
</dbReference>
<protein>
    <recommendedName>
        <fullName evidence="11">GOLD domain-containing protein</fullName>
    </recommendedName>
</protein>
<name>A0AAN7WIP7_9SACH</name>
<evidence type="ECO:0000256" key="10">
    <source>
        <dbReference type="SAM" id="SignalP"/>
    </source>
</evidence>
<evidence type="ECO:0000256" key="1">
    <source>
        <dbReference type="ARBA" id="ARBA00004479"/>
    </source>
</evidence>
<dbReference type="EMBL" id="JAWIZZ010000040">
    <property type="protein sequence ID" value="KAK5780875.1"/>
    <property type="molecule type" value="Genomic_DNA"/>
</dbReference>
<feature type="transmembrane region" description="Helical" evidence="9">
    <location>
        <begin position="202"/>
        <end position="225"/>
    </location>
</feature>
<comment type="similarity">
    <text evidence="2 8">Belongs to the EMP24/GP25L family.</text>
</comment>
<keyword evidence="13" id="KW-1185">Reference proteome</keyword>
<dbReference type="Pfam" id="PF01105">
    <property type="entry name" value="EMP24_GP25L"/>
    <property type="match status" value="1"/>
</dbReference>
<keyword evidence="7 9" id="KW-0472">Membrane</keyword>
<evidence type="ECO:0000256" key="9">
    <source>
        <dbReference type="SAM" id="Phobius"/>
    </source>
</evidence>